<evidence type="ECO:0000313" key="3">
    <source>
        <dbReference type="Proteomes" id="UP000887013"/>
    </source>
</evidence>
<reference evidence="2" key="1">
    <citation type="submission" date="2020-08" db="EMBL/GenBank/DDBJ databases">
        <title>Multicomponent nature underlies the extraordinary mechanical properties of spider dragline silk.</title>
        <authorList>
            <person name="Kono N."/>
            <person name="Nakamura H."/>
            <person name="Mori M."/>
            <person name="Yoshida Y."/>
            <person name="Ohtoshi R."/>
            <person name="Malay A.D."/>
            <person name="Moran D.A.P."/>
            <person name="Tomita M."/>
            <person name="Numata K."/>
            <person name="Arakawa K."/>
        </authorList>
    </citation>
    <scope>NUCLEOTIDE SEQUENCE</scope>
</reference>
<organism evidence="2 3">
    <name type="scientific">Nephila pilipes</name>
    <name type="common">Giant wood spider</name>
    <name type="synonym">Nephila maculata</name>
    <dbReference type="NCBI Taxonomy" id="299642"/>
    <lineage>
        <taxon>Eukaryota</taxon>
        <taxon>Metazoa</taxon>
        <taxon>Ecdysozoa</taxon>
        <taxon>Arthropoda</taxon>
        <taxon>Chelicerata</taxon>
        <taxon>Arachnida</taxon>
        <taxon>Araneae</taxon>
        <taxon>Araneomorphae</taxon>
        <taxon>Entelegynae</taxon>
        <taxon>Araneoidea</taxon>
        <taxon>Nephilidae</taxon>
        <taxon>Nephila</taxon>
    </lineage>
</organism>
<comment type="caution">
    <text evidence="2">The sequence shown here is derived from an EMBL/GenBank/DDBJ whole genome shotgun (WGS) entry which is preliminary data.</text>
</comment>
<protein>
    <recommendedName>
        <fullName evidence="4">Transmembrane protein</fullName>
    </recommendedName>
</protein>
<sequence>MRTNRLFFGRTKIHILKQCASSAIQLFQSTWRLLLLLFLMSSLVCWTFPSCSLIPVFPVFVTAGEELWRLLITTRLLLFYYYEDELAIPRTYQDSLSEAMRVQRNASETPHL</sequence>
<keyword evidence="3" id="KW-1185">Reference proteome</keyword>
<accession>A0A8X6TKV8</accession>
<keyword evidence="1" id="KW-0812">Transmembrane</keyword>
<name>A0A8X6TKV8_NEPPI</name>
<evidence type="ECO:0000256" key="1">
    <source>
        <dbReference type="SAM" id="Phobius"/>
    </source>
</evidence>
<dbReference type="AlphaFoldDB" id="A0A8X6TKV8"/>
<feature type="transmembrane region" description="Helical" evidence="1">
    <location>
        <begin position="33"/>
        <end position="61"/>
    </location>
</feature>
<keyword evidence="1" id="KW-0472">Membrane</keyword>
<evidence type="ECO:0008006" key="4">
    <source>
        <dbReference type="Google" id="ProtNLM"/>
    </source>
</evidence>
<proteinExistence type="predicted"/>
<keyword evidence="1" id="KW-1133">Transmembrane helix</keyword>
<gene>
    <name evidence="2" type="ORF">NPIL_653011</name>
</gene>
<dbReference type="Proteomes" id="UP000887013">
    <property type="component" value="Unassembled WGS sequence"/>
</dbReference>
<evidence type="ECO:0000313" key="2">
    <source>
        <dbReference type="EMBL" id="GFT21576.1"/>
    </source>
</evidence>
<dbReference type="EMBL" id="BMAW01105893">
    <property type="protein sequence ID" value="GFT21576.1"/>
    <property type="molecule type" value="Genomic_DNA"/>
</dbReference>